<evidence type="ECO:0008006" key="4">
    <source>
        <dbReference type="Google" id="ProtNLM"/>
    </source>
</evidence>
<feature type="signal peptide" evidence="1">
    <location>
        <begin position="1"/>
        <end position="21"/>
    </location>
</feature>
<proteinExistence type="predicted"/>
<dbReference type="VEuPathDB" id="FungiDB:sscle_08g065510"/>
<feature type="chain" id="PRO_5010543485" description="Ig-like domain-containing protein" evidence="1">
    <location>
        <begin position="22"/>
        <end position="511"/>
    </location>
</feature>
<sequence>MIQRIISIAILALPFIGKVSATNTYTTSSTSSVACVSTGVILSGQAACPASSLDAFSTTSNISSTSSVATIIPTTYPVEVPPVAGVFTTTTVPYPHSTSTIYGINTRIDELGSVVTETVILSTTICPITATEGEAIPSPSSISIDSITAIQSTITSTTSAASPIISSTSAEGVAVSSPLAAASSTLSLVASLSAITSVAVNTSSTVVILQTATVLPEAYTTQVSETVYAWSTVTTEGTSTVVAFDSSPSVSASVSSAACIPSGGVLLSGQIACPGTPDSSTDALSGETTSMVPPAAITTVAVFSETEPAVPTTTVISPAASSVSLSGETTSTSSVACVASGVLLSGETACPETPIKAVTSSAPVSAQPFTTSVTDIPVQSTPATEDVSTSQPSIALAQPVTTTGPTTFIPTYATTSFLTKPTSAPIFNSTSFPTITPSSVSLTGSGILIDTATLGSTETFTFALPSIYTPTGTSDSSAVTAYSFSDSGVSKVNARGSLVVALSVMVLVLVV</sequence>
<evidence type="ECO:0000256" key="1">
    <source>
        <dbReference type="SAM" id="SignalP"/>
    </source>
</evidence>
<dbReference type="AlphaFoldDB" id="A0A1D9QA20"/>
<gene>
    <name evidence="2" type="ORF">sscle_08g065510</name>
</gene>
<dbReference type="Proteomes" id="UP000177798">
    <property type="component" value="Chromosome 8"/>
</dbReference>
<evidence type="ECO:0000313" key="3">
    <source>
        <dbReference type="Proteomes" id="UP000177798"/>
    </source>
</evidence>
<dbReference type="RefSeq" id="XP_001593850.1">
    <property type="nucleotide sequence ID" value="XM_001593800.1"/>
</dbReference>
<dbReference type="EMBL" id="CP017821">
    <property type="protein sequence ID" value="APA11781.1"/>
    <property type="molecule type" value="Genomic_DNA"/>
</dbReference>
<name>A0A1D9QA20_SCLS1</name>
<dbReference type="PROSITE" id="PS51257">
    <property type="entry name" value="PROKAR_LIPOPROTEIN"/>
    <property type="match status" value="1"/>
</dbReference>
<protein>
    <recommendedName>
        <fullName evidence="4">Ig-like domain-containing protein</fullName>
    </recommendedName>
</protein>
<evidence type="ECO:0000313" key="2">
    <source>
        <dbReference type="EMBL" id="APA11781.1"/>
    </source>
</evidence>
<reference evidence="3" key="1">
    <citation type="journal article" date="2017" name="Genome Biol. Evol.">
        <title>The complete genome sequence of the phytopathogenic fungus Sclerotinia sclerotiorum reveals insights into the genome architecture of broad host range pathogens.</title>
        <authorList>
            <person name="Derbyshire M."/>
            <person name="Denton-Giles M."/>
            <person name="Hegedus D."/>
            <person name="Seifbarghy S."/>
            <person name="Rollins J."/>
            <person name="van Kan J."/>
            <person name="Seidl M.F."/>
            <person name="Faino L."/>
            <person name="Mbengue M."/>
            <person name="Navaud O."/>
            <person name="Raffaele S."/>
            <person name="Hammond-Kosack K."/>
            <person name="Heard S."/>
            <person name="Oliver R."/>
        </authorList>
    </citation>
    <scope>NUCLEOTIDE SEQUENCE [LARGE SCALE GENOMIC DNA]</scope>
    <source>
        <strain evidence="3">ATCC 18683 / 1980 / Ss-1</strain>
    </source>
</reference>
<dbReference type="OMA" id="WDSTTEI"/>
<organism evidence="2 3">
    <name type="scientific">Sclerotinia sclerotiorum (strain ATCC 18683 / 1980 / Ss-1)</name>
    <name type="common">White mold</name>
    <name type="synonym">Whetzelinia sclerotiorum</name>
    <dbReference type="NCBI Taxonomy" id="665079"/>
    <lineage>
        <taxon>Eukaryota</taxon>
        <taxon>Fungi</taxon>
        <taxon>Dikarya</taxon>
        <taxon>Ascomycota</taxon>
        <taxon>Pezizomycotina</taxon>
        <taxon>Leotiomycetes</taxon>
        <taxon>Helotiales</taxon>
        <taxon>Sclerotiniaceae</taxon>
        <taxon>Sclerotinia</taxon>
    </lineage>
</organism>
<accession>A0A1D9QA20</accession>
<dbReference type="KEGG" id="ssl:SS1G_05278"/>
<dbReference type="OrthoDB" id="3559837at2759"/>
<keyword evidence="1" id="KW-0732">Signal</keyword>